<proteinExistence type="predicted"/>
<dbReference type="AlphaFoldDB" id="A0A9P6E981"/>
<reference evidence="1" key="1">
    <citation type="submission" date="2020-11" db="EMBL/GenBank/DDBJ databases">
        <authorList>
            <consortium name="DOE Joint Genome Institute"/>
            <person name="Ahrendt S."/>
            <person name="Riley R."/>
            <person name="Andreopoulos W."/>
            <person name="Labutti K."/>
            <person name="Pangilinan J."/>
            <person name="Ruiz-Duenas F.J."/>
            <person name="Barrasa J.M."/>
            <person name="Sanchez-Garcia M."/>
            <person name="Camarero S."/>
            <person name="Miyauchi S."/>
            <person name="Serrano A."/>
            <person name="Linde D."/>
            <person name="Babiker R."/>
            <person name="Drula E."/>
            <person name="Ayuso-Fernandez I."/>
            <person name="Pacheco R."/>
            <person name="Padilla G."/>
            <person name="Ferreira P."/>
            <person name="Barriuso J."/>
            <person name="Kellner H."/>
            <person name="Castanera R."/>
            <person name="Alfaro M."/>
            <person name="Ramirez L."/>
            <person name="Pisabarro A.G."/>
            <person name="Kuo A."/>
            <person name="Tritt A."/>
            <person name="Lipzen A."/>
            <person name="He G."/>
            <person name="Yan M."/>
            <person name="Ng V."/>
            <person name="Cullen D."/>
            <person name="Martin F."/>
            <person name="Rosso M.-N."/>
            <person name="Henrissat B."/>
            <person name="Hibbett D."/>
            <person name="Martinez A.T."/>
            <person name="Grigoriev I.V."/>
        </authorList>
    </citation>
    <scope>NUCLEOTIDE SEQUENCE</scope>
    <source>
        <strain evidence="1">CBS 506.95</strain>
    </source>
</reference>
<accession>A0A9P6E981</accession>
<dbReference type="OrthoDB" id="2364174at2759"/>
<keyword evidence="2" id="KW-1185">Reference proteome</keyword>
<gene>
    <name evidence="1" type="ORF">CPB83DRAFT_944566</name>
</gene>
<protein>
    <submittedName>
        <fullName evidence="1">Uncharacterized protein</fullName>
    </submittedName>
</protein>
<comment type="caution">
    <text evidence="1">The sequence shown here is derived from an EMBL/GenBank/DDBJ whole genome shotgun (WGS) entry which is preliminary data.</text>
</comment>
<dbReference type="EMBL" id="MU157889">
    <property type="protein sequence ID" value="KAF9525071.1"/>
    <property type="molecule type" value="Genomic_DNA"/>
</dbReference>
<dbReference type="Proteomes" id="UP000807306">
    <property type="component" value="Unassembled WGS sequence"/>
</dbReference>
<name>A0A9P6E981_9AGAR</name>
<organism evidence="1 2">
    <name type="scientific">Crepidotus variabilis</name>
    <dbReference type="NCBI Taxonomy" id="179855"/>
    <lineage>
        <taxon>Eukaryota</taxon>
        <taxon>Fungi</taxon>
        <taxon>Dikarya</taxon>
        <taxon>Basidiomycota</taxon>
        <taxon>Agaricomycotina</taxon>
        <taxon>Agaricomycetes</taxon>
        <taxon>Agaricomycetidae</taxon>
        <taxon>Agaricales</taxon>
        <taxon>Agaricineae</taxon>
        <taxon>Crepidotaceae</taxon>
        <taxon>Crepidotus</taxon>
    </lineage>
</organism>
<sequence length="243" mass="27789">MPKNTFIPKPRLEKLPLAVRKDLRDNFETKKADWESEIAGQLGFPLSINFDAQAIWPYAEENGATGAGTIFAGYIDGFMYALKSYIENFGNLGREYFKHAVTNNELSLIPNEKGDDAEAITADVKDGVFRIVFHYKRLGYNQSWLNDPFIKAIDQAPHEGFSLTAKHSIEAHYNEEIEDVHEAIAKILNLPDVKLDPSFDENYAKLLKKDDQSWQSNFGKATLEYFRYVLFLGQKATEILMFY</sequence>
<evidence type="ECO:0000313" key="2">
    <source>
        <dbReference type="Proteomes" id="UP000807306"/>
    </source>
</evidence>
<evidence type="ECO:0000313" key="1">
    <source>
        <dbReference type="EMBL" id="KAF9525071.1"/>
    </source>
</evidence>